<dbReference type="AlphaFoldDB" id="A6JMU4"/>
<dbReference type="Proteomes" id="UP000234681">
    <property type="component" value="Chromosome 2"/>
</dbReference>
<evidence type="ECO:0000313" key="2">
    <source>
        <dbReference type="Proteomes" id="UP000234681"/>
    </source>
</evidence>
<dbReference type="EMBL" id="CH473992">
    <property type="protein sequence ID" value="EDL82593.1"/>
    <property type="molecule type" value="Genomic_DNA"/>
</dbReference>
<evidence type="ECO:0000313" key="1">
    <source>
        <dbReference type="EMBL" id="EDL82593.1"/>
    </source>
</evidence>
<accession>A6JMU4</accession>
<reference evidence="2" key="1">
    <citation type="submission" date="2005-09" db="EMBL/GenBank/DDBJ databases">
        <authorList>
            <person name="Mural R.J."/>
            <person name="Li P.W."/>
            <person name="Adams M.D."/>
            <person name="Amanatides P.G."/>
            <person name="Baden-Tillson H."/>
            <person name="Barnstead M."/>
            <person name="Chin S.H."/>
            <person name="Dew I."/>
            <person name="Evans C.A."/>
            <person name="Ferriera S."/>
            <person name="Flanigan M."/>
            <person name="Fosler C."/>
            <person name="Glodek A."/>
            <person name="Gu Z."/>
            <person name="Holt R.A."/>
            <person name="Jennings D."/>
            <person name="Kraft C.L."/>
            <person name="Lu F."/>
            <person name="Nguyen T."/>
            <person name="Nusskern D.R."/>
            <person name="Pfannkoch C.M."/>
            <person name="Sitter C."/>
            <person name="Sutton G.G."/>
            <person name="Venter J.C."/>
            <person name="Wang Z."/>
            <person name="Woodage T."/>
            <person name="Zheng X.H."/>
            <person name="Zhong F."/>
        </authorList>
    </citation>
    <scope>NUCLEOTIDE SEQUENCE [LARGE SCALE GENOMIC DNA]</scope>
    <source>
        <strain>BN</strain>
        <strain evidence="2">Sprague-Dawley</strain>
    </source>
</reference>
<proteinExistence type="predicted"/>
<sequence>MASCMILKCPRRSPYLNSQTGACSLKTSMTSLSFITGMGEPVGQKVYLA</sequence>
<protein>
    <submittedName>
        <fullName evidence="1">RCG64148</fullName>
    </submittedName>
</protein>
<name>A6JMU4_RAT</name>
<organism evidence="1 2">
    <name type="scientific">Rattus norvegicus</name>
    <name type="common">Rat</name>
    <dbReference type="NCBI Taxonomy" id="10116"/>
    <lineage>
        <taxon>Eukaryota</taxon>
        <taxon>Metazoa</taxon>
        <taxon>Chordata</taxon>
        <taxon>Craniata</taxon>
        <taxon>Vertebrata</taxon>
        <taxon>Euteleostomi</taxon>
        <taxon>Mammalia</taxon>
        <taxon>Eutheria</taxon>
        <taxon>Euarchontoglires</taxon>
        <taxon>Glires</taxon>
        <taxon>Rodentia</taxon>
        <taxon>Myomorpha</taxon>
        <taxon>Muroidea</taxon>
        <taxon>Muridae</taxon>
        <taxon>Murinae</taxon>
        <taxon>Rattus</taxon>
    </lineage>
</organism>
<gene>
    <name evidence="1" type="ORF">rCG_64148</name>
</gene>